<dbReference type="SUPFAM" id="SSF57625">
    <property type="entry name" value="Invertebrate chitin-binding proteins"/>
    <property type="match status" value="4"/>
</dbReference>
<feature type="domain" description="Chitin-binding type-2" evidence="7">
    <location>
        <begin position="52"/>
        <end position="109"/>
    </location>
</feature>
<dbReference type="InterPro" id="IPR002557">
    <property type="entry name" value="Chitin-bd_dom"/>
</dbReference>
<comment type="caution">
    <text evidence="8">The sequence shown here is derived from an EMBL/GenBank/DDBJ whole genome shotgun (WGS) entry which is preliminary data.</text>
</comment>
<keyword evidence="10" id="KW-1185">Reference proteome</keyword>
<evidence type="ECO:0000256" key="2">
    <source>
        <dbReference type="ARBA" id="ARBA00022729"/>
    </source>
</evidence>
<reference evidence="8" key="1">
    <citation type="submission" date="2021-02" db="EMBL/GenBank/DDBJ databases">
        <authorList>
            <person name="Nowell W R."/>
        </authorList>
    </citation>
    <scope>NUCLEOTIDE SEQUENCE</scope>
</reference>
<dbReference type="PANTHER" id="PTHR23301:SF0">
    <property type="entry name" value="CHITIN-BINDING TYPE-2 DOMAIN-CONTAINING PROTEIN-RELATED"/>
    <property type="match status" value="1"/>
</dbReference>
<feature type="domain" description="Chitin-binding type-2" evidence="7">
    <location>
        <begin position="184"/>
        <end position="238"/>
    </location>
</feature>
<keyword evidence="3" id="KW-0677">Repeat</keyword>
<dbReference type="SMART" id="SM00494">
    <property type="entry name" value="ChtBD2"/>
    <property type="match status" value="4"/>
</dbReference>
<feature type="domain" description="Chitin-binding type-2" evidence="7">
    <location>
        <begin position="125"/>
        <end position="182"/>
    </location>
</feature>
<evidence type="ECO:0000256" key="1">
    <source>
        <dbReference type="ARBA" id="ARBA00022669"/>
    </source>
</evidence>
<evidence type="ECO:0000259" key="7">
    <source>
        <dbReference type="PROSITE" id="PS50940"/>
    </source>
</evidence>
<evidence type="ECO:0000313" key="10">
    <source>
        <dbReference type="Proteomes" id="UP000663829"/>
    </source>
</evidence>
<feature type="domain" description="Chitin-binding type-2" evidence="7">
    <location>
        <begin position="258"/>
        <end position="317"/>
    </location>
</feature>
<feature type="transmembrane region" description="Helical" evidence="6">
    <location>
        <begin position="310"/>
        <end position="336"/>
    </location>
</feature>
<dbReference type="GO" id="GO:0008061">
    <property type="term" value="F:chitin binding"/>
    <property type="evidence" value="ECO:0007669"/>
    <property type="project" value="UniProtKB-KW"/>
</dbReference>
<proteinExistence type="predicted"/>
<name>A0A813YTP0_9BILA</name>
<sequence length="345" mass="39361">MNVNCSENSYDDLVTMPPLSSPHVPFKESKYPVGDNHGHKTVQKQPFDTSLDRLCRQYENEYVADPSNCQRYIYCADGQPREFKLCPPGLYWSQRLKLCGWPSQSDCMSNLVLEANPAMPNGNAPIQCPMSDKPITYPDPYDCSIFHYCLNGVDQIRPCPATLYYDKERGSCNYPYNVTCRNKCQAQNEGTKFVDLKSCCHYQECINGRLITYACRSPLQFDITTKRCEYYKKVECAGRKPCTNLCQYFEDQSMCDLYPSCSNHGDGWYLDRTKPGCQVAIQCVDQRLLNTTKCPVNKRFNQNTGRCVPAVQVICSGSFITCSLLIIFKSIAIIYLSNSIFINNY</sequence>
<dbReference type="EMBL" id="CAJNOQ010001364">
    <property type="protein sequence ID" value="CAF0889561.1"/>
    <property type="molecule type" value="Genomic_DNA"/>
</dbReference>
<dbReference type="InterPro" id="IPR036508">
    <property type="entry name" value="Chitin-bd_dom_sf"/>
</dbReference>
<evidence type="ECO:0000256" key="6">
    <source>
        <dbReference type="SAM" id="Phobius"/>
    </source>
</evidence>
<keyword evidence="2" id="KW-0732">Signal</keyword>
<dbReference type="AlphaFoldDB" id="A0A813YTP0"/>
<keyword evidence="6" id="KW-0472">Membrane</keyword>
<dbReference type="OrthoDB" id="6020543at2759"/>
<evidence type="ECO:0000313" key="8">
    <source>
        <dbReference type="EMBL" id="CAF0889561.1"/>
    </source>
</evidence>
<gene>
    <name evidence="8" type="ORF">GPM918_LOCUS8047</name>
    <name evidence="9" type="ORF">SRO942_LOCUS8047</name>
</gene>
<keyword evidence="6" id="KW-1133">Transmembrane helix</keyword>
<dbReference type="Gene3D" id="2.170.140.10">
    <property type="entry name" value="Chitin binding domain"/>
    <property type="match status" value="3"/>
</dbReference>
<dbReference type="PROSITE" id="PS50940">
    <property type="entry name" value="CHIT_BIND_II"/>
    <property type="match status" value="4"/>
</dbReference>
<evidence type="ECO:0000256" key="4">
    <source>
        <dbReference type="ARBA" id="ARBA00023157"/>
    </source>
</evidence>
<dbReference type="EMBL" id="CAJOBC010001364">
    <property type="protein sequence ID" value="CAF3674130.1"/>
    <property type="molecule type" value="Genomic_DNA"/>
</dbReference>
<evidence type="ECO:0000256" key="3">
    <source>
        <dbReference type="ARBA" id="ARBA00022737"/>
    </source>
</evidence>
<dbReference type="Pfam" id="PF01607">
    <property type="entry name" value="CBM_14"/>
    <property type="match status" value="4"/>
</dbReference>
<dbReference type="Proteomes" id="UP000663829">
    <property type="component" value="Unassembled WGS sequence"/>
</dbReference>
<dbReference type="InterPro" id="IPR051940">
    <property type="entry name" value="Chitin_bind-dev_reg"/>
</dbReference>
<dbReference type="PANTHER" id="PTHR23301">
    <property type="entry name" value="CHITIN BINDING PERITROPHIN-A"/>
    <property type="match status" value="1"/>
</dbReference>
<keyword evidence="6" id="KW-0812">Transmembrane</keyword>
<organism evidence="8 10">
    <name type="scientific">Didymodactylos carnosus</name>
    <dbReference type="NCBI Taxonomy" id="1234261"/>
    <lineage>
        <taxon>Eukaryota</taxon>
        <taxon>Metazoa</taxon>
        <taxon>Spiralia</taxon>
        <taxon>Gnathifera</taxon>
        <taxon>Rotifera</taxon>
        <taxon>Eurotatoria</taxon>
        <taxon>Bdelloidea</taxon>
        <taxon>Philodinida</taxon>
        <taxon>Philodinidae</taxon>
        <taxon>Didymodactylos</taxon>
    </lineage>
</organism>
<keyword evidence="5" id="KW-0325">Glycoprotein</keyword>
<evidence type="ECO:0000313" key="9">
    <source>
        <dbReference type="EMBL" id="CAF3674130.1"/>
    </source>
</evidence>
<dbReference type="Proteomes" id="UP000681722">
    <property type="component" value="Unassembled WGS sequence"/>
</dbReference>
<evidence type="ECO:0000256" key="5">
    <source>
        <dbReference type="ARBA" id="ARBA00023180"/>
    </source>
</evidence>
<keyword evidence="4" id="KW-1015">Disulfide bond</keyword>
<keyword evidence="1" id="KW-0147">Chitin-binding</keyword>
<dbReference type="GO" id="GO:0005576">
    <property type="term" value="C:extracellular region"/>
    <property type="evidence" value="ECO:0007669"/>
    <property type="project" value="InterPro"/>
</dbReference>
<accession>A0A813YTP0</accession>
<protein>
    <recommendedName>
        <fullName evidence="7">Chitin-binding type-2 domain-containing protein</fullName>
    </recommendedName>
</protein>